<protein>
    <submittedName>
        <fullName evidence="3">Uncharacterized protein C1orf173</fullName>
    </submittedName>
</protein>
<sequence>LGPRIHSGLHPLVAGEAAGRSEWTFWRPSTAPGNIQHPFRLQPLRSNAAVGSVPKTSSSKQKCHGLEHEQQLASGGERSGLKLTNPTEYVTGRSPYQLPVISSDVVPVPPPPLQKGNRSLNVVRNGVLQGRRFRPTTAPNDAEQLLTKNSGAFPKPSLRTNAFVTMVFLGKSVHLSHDDAEYRDEIKVYQQHCGGENLCVFKGKLLEGETFQFVSKRHHGFPFSLTFFLNGMQVDRLSCCCEYKHQKRSRLGGRHRYFSFLSVEGASPCYRCIIAMGLDKKPSPPKRKMEEDHEERCEGSWGDGACSQPSQSSAEQKPRKGSLVVILPCQAASAETAEDKMETGEEYRKEERKKLSDHGSEDSQEDTSKNEYDEDFEADEEVNEEGQTGDQRKAVSKSSSDDKTHNLNYEKGSKTSSQEALQAPDSEKEGSDGCSDSDSEDDK</sequence>
<keyword evidence="4" id="KW-1185">Reference proteome</keyword>
<organism evidence="3 4">
    <name type="scientific">Buceros rhinoceros silvestris</name>
    <dbReference type="NCBI Taxonomy" id="175836"/>
    <lineage>
        <taxon>Eukaryota</taxon>
        <taxon>Metazoa</taxon>
        <taxon>Chordata</taxon>
        <taxon>Craniata</taxon>
        <taxon>Vertebrata</taxon>
        <taxon>Euteleostomi</taxon>
        <taxon>Archelosauria</taxon>
        <taxon>Archosauria</taxon>
        <taxon>Dinosauria</taxon>
        <taxon>Saurischia</taxon>
        <taxon>Theropoda</taxon>
        <taxon>Coelurosauria</taxon>
        <taxon>Aves</taxon>
        <taxon>Neognathae</taxon>
        <taxon>Neoaves</taxon>
        <taxon>Telluraves</taxon>
        <taxon>Coraciimorphae</taxon>
        <taxon>Bucerotiformes</taxon>
        <taxon>Bucerotidae</taxon>
        <taxon>Buceros</taxon>
    </lineage>
</organism>
<feature type="region of interest" description="Disordered" evidence="1">
    <location>
        <begin position="281"/>
        <end position="321"/>
    </location>
</feature>
<feature type="compositionally biased region" description="Acidic residues" evidence="1">
    <location>
        <begin position="372"/>
        <end position="384"/>
    </location>
</feature>
<proteinExistence type="predicted"/>
<dbReference type="Proteomes" id="UP000054064">
    <property type="component" value="Unassembled WGS sequence"/>
</dbReference>
<feature type="compositionally biased region" description="Basic and acidic residues" evidence="1">
    <location>
        <begin position="337"/>
        <end position="371"/>
    </location>
</feature>
<dbReference type="EMBL" id="KL523786">
    <property type="protein sequence ID" value="KFO90462.1"/>
    <property type="molecule type" value="Genomic_DNA"/>
</dbReference>
<dbReference type="InterPro" id="IPR027962">
    <property type="entry name" value="ERICH3"/>
</dbReference>
<feature type="domain" description="DUF4590" evidence="2">
    <location>
        <begin position="174"/>
        <end position="286"/>
    </location>
</feature>
<feature type="non-terminal residue" evidence="3">
    <location>
        <position position="1"/>
    </location>
</feature>
<accession>A0A091H6N2</accession>
<dbReference type="InterPro" id="IPR048257">
    <property type="entry name" value="DUF4590"/>
</dbReference>
<feature type="compositionally biased region" description="Basic and acidic residues" evidence="1">
    <location>
        <begin position="281"/>
        <end position="298"/>
    </location>
</feature>
<dbReference type="AlphaFoldDB" id="A0A091H6N2"/>
<reference evidence="3 4" key="1">
    <citation type="submission" date="2014-04" db="EMBL/GenBank/DDBJ databases">
        <title>Genome evolution of avian class.</title>
        <authorList>
            <person name="Zhang G."/>
            <person name="Li C."/>
        </authorList>
    </citation>
    <scope>NUCLEOTIDE SEQUENCE [LARGE SCALE GENOMIC DNA]</scope>
    <source>
        <strain evidence="3">BGI_N320</strain>
    </source>
</reference>
<evidence type="ECO:0000256" key="1">
    <source>
        <dbReference type="SAM" id="MobiDB-lite"/>
    </source>
</evidence>
<feature type="non-terminal residue" evidence="3">
    <location>
        <position position="443"/>
    </location>
</feature>
<feature type="region of interest" description="Disordered" evidence="1">
    <location>
        <begin position="334"/>
        <end position="443"/>
    </location>
</feature>
<evidence type="ECO:0000313" key="4">
    <source>
        <dbReference type="Proteomes" id="UP000054064"/>
    </source>
</evidence>
<feature type="region of interest" description="Disordered" evidence="1">
    <location>
        <begin position="48"/>
        <end position="82"/>
    </location>
</feature>
<gene>
    <name evidence="3" type="ORF">N320_08577</name>
</gene>
<dbReference type="PANTHER" id="PTHR23034:SF2">
    <property type="entry name" value="GLUTAMATE-RICH PROTEIN 3"/>
    <property type="match status" value="1"/>
</dbReference>
<dbReference type="Pfam" id="PF15257">
    <property type="entry name" value="DUF4590"/>
    <property type="match status" value="1"/>
</dbReference>
<name>A0A091H6N2_BUCRH</name>
<evidence type="ECO:0000313" key="3">
    <source>
        <dbReference type="EMBL" id="KFO90462.1"/>
    </source>
</evidence>
<dbReference type="PANTHER" id="PTHR23034">
    <property type="entry name" value="GLUTAMATE-RICH PROTEIN 3"/>
    <property type="match status" value="1"/>
</dbReference>
<evidence type="ECO:0000259" key="2">
    <source>
        <dbReference type="Pfam" id="PF15257"/>
    </source>
</evidence>